<keyword evidence="2 5" id="KW-0378">Hydrolase</keyword>
<dbReference type="InterPro" id="IPR017853">
    <property type="entry name" value="GH"/>
</dbReference>
<evidence type="ECO:0000256" key="6">
    <source>
        <dbReference type="SAM" id="SignalP"/>
    </source>
</evidence>
<sequence length="364" mass="41091">MHLKMTTVLFLLFSLFAFSQAIQIGLRRRQQDVGVCYGTFANNQPSAQEAVSLAKSVGIRKMRLYGPDHNALQALRNTGIEVALGVPNEQLQWVASNQKNANQWIQDNVRKYQDVNFKYIVVGNGITPVHPQTSQFAQFVQPAILNIANAISPRGQLESRIKVTTAIDQSEVLGKSFPPSAGEFRPEVRQFIEPIIRYLANQRVPLLVNLHPYFSYVHTKADIPLQINKGKEAGHDARLEYALLKTSNMLVQDAERRYANYFDAMVDSVYSAMEKSGVNTVDIVVSETGWPTAGGPVANNENAATHNNNLINHVRTSGTPKKPQKRIETFIFSMFDENKNSEQVQRHWGIFWNNKQAKYRISFQ</sequence>
<keyword evidence="6" id="KW-0732">Signal</keyword>
<dbReference type="Pfam" id="PF00332">
    <property type="entry name" value="Glyco_hydro_17"/>
    <property type="match status" value="1"/>
</dbReference>
<dbReference type="GO" id="GO:0004553">
    <property type="term" value="F:hydrolase activity, hydrolyzing O-glycosyl compounds"/>
    <property type="evidence" value="ECO:0007669"/>
    <property type="project" value="InterPro"/>
</dbReference>
<dbReference type="InterPro" id="IPR044965">
    <property type="entry name" value="Glyco_hydro_17_plant"/>
</dbReference>
<evidence type="ECO:0000256" key="1">
    <source>
        <dbReference type="ARBA" id="ARBA00008773"/>
    </source>
</evidence>
<evidence type="ECO:0000313" key="8">
    <source>
        <dbReference type="Proteomes" id="UP001237642"/>
    </source>
</evidence>
<dbReference type="Proteomes" id="UP001237642">
    <property type="component" value="Unassembled WGS sequence"/>
</dbReference>
<comment type="similarity">
    <text evidence="1 4">Belongs to the glycosyl hydrolase 17 family.</text>
</comment>
<keyword evidence="8" id="KW-1185">Reference proteome</keyword>
<dbReference type="Gene3D" id="3.20.20.80">
    <property type="entry name" value="Glycosidases"/>
    <property type="match status" value="1"/>
</dbReference>
<feature type="chain" id="PRO_5041922152" evidence="6">
    <location>
        <begin position="22"/>
        <end position="364"/>
    </location>
</feature>
<feature type="signal peptide" evidence="6">
    <location>
        <begin position="1"/>
        <end position="21"/>
    </location>
</feature>
<dbReference type="AlphaFoldDB" id="A0AAD8IPU8"/>
<evidence type="ECO:0000256" key="2">
    <source>
        <dbReference type="ARBA" id="ARBA00022801"/>
    </source>
</evidence>
<dbReference type="SUPFAM" id="SSF51445">
    <property type="entry name" value="(Trans)glycosidases"/>
    <property type="match status" value="1"/>
</dbReference>
<gene>
    <name evidence="7" type="ORF">POM88_016929</name>
</gene>
<proteinExistence type="inferred from homology"/>
<dbReference type="GO" id="GO:0005975">
    <property type="term" value="P:carbohydrate metabolic process"/>
    <property type="evidence" value="ECO:0007669"/>
    <property type="project" value="InterPro"/>
</dbReference>
<evidence type="ECO:0000256" key="3">
    <source>
        <dbReference type="ARBA" id="ARBA00023295"/>
    </source>
</evidence>
<reference evidence="7" key="2">
    <citation type="submission" date="2023-05" db="EMBL/GenBank/DDBJ databases">
        <authorList>
            <person name="Schelkunov M.I."/>
        </authorList>
    </citation>
    <scope>NUCLEOTIDE SEQUENCE</scope>
    <source>
        <strain evidence="7">Hsosn_3</strain>
        <tissue evidence="7">Leaf</tissue>
    </source>
</reference>
<evidence type="ECO:0000313" key="7">
    <source>
        <dbReference type="EMBL" id="KAK1388751.1"/>
    </source>
</evidence>
<evidence type="ECO:0000256" key="4">
    <source>
        <dbReference type="RuleBase" id="RU004335"/>
    </source>
</evidence>
<protein>
    <submittedName>
        <fullName evidence="7">Glucan endo-1,3-beta-D-glucosidase</fullName>
    </submittedName>
</protein>
<reference evidence="7" key="1">
    <citation type="submission" date="2023-02" db="EMBL/GenBank/DDBJ databases">
        <title>Genome of toxic invasive species Heracleum sosnowskyi carries increased number of genes despite the absence of recent whole-genome duplications.</title>
        <authorList>
            <person name="Schelkunov M."/>
            <person name="Shtratnikova V."/>
            <person name="Makarenko M."/>
            <person name="Klepikova A."/>
            <person name="Omelchenko D."/>
            <person name="Novikova G."/>
            <person name="Obukhova E."/>
            <person name="Bogdanov V."/>
            <person name="Penin A."/>
            <person name="Logacheva M."/>
        </authorList>
    </citation>
    <scope>NUCLEOTIDE SEQUENCE</scope>
    <source>
        <strain evidence="7">Hsosn_3</strain>
        <tissue evidence="7">Leaf</tissue>
    </source>
</reference>
<keyword evidence="3 5" id="KW-0326">Glycosidase</keyword>
<dbReference type="FunFam" id="3.20.20.80:FF:000010">
    <property type="entry name" value="glucan endo-1,3-beta-glucosidase, basic"/>
    <property type="match status" value="1"/>
</dbReference>
<dbReference type="InterPro" id="IPR000490">
    <property type="entry name" value="Glyco_hydro_17"/>
</dbReference>
<name>A0AAD8IPU8_9APIA</name>
<dbReference type="PANTHER" id="PTHR32227">
    <property type="entry name" value="GLUCAN ENDO-1,3-BETA-GLUCOSIDASE BG1-RELATED-RELATED"/>
    <property type="match status" value="1"/>
</dbReference>
<evidence type="ECO:0000256" key="5">
    <source>
        <dbReference type="RuleBase" id="RU004336"/>
    </source>
</evidence>
<organism evidence="7 8">
    <name type="scientific">Heracleum sosnowskyi</name>
    <dbReference type="NCBI Taxonomy" id="360622"/>
    <lineage>
        <taxon>Eukaryota</taxon>
        <taxon>Viridiplantae</taxon>
        <taxon>Streptophyta</taxon>
        <taxon>Embryophyta</taxon>
        <taxon>Tracheophyta</taxon>
        <taxon>Spermatophyta</taxon>
        <taxon>Magnoliopsida</taxon>
        <taxon>eudicotyledons</taxon>
        <taxon>Gunneridae</taxon>
        <taxon>Pentapetalae</taxon>
        <taxon>asterids</taxon>
        <taxon>campanulids</taxon>
        <taxon>Apiales</taxon>
        <taxon>Apiaceae</taxon>
        <taxon>Apioideae</taxon>
        <taxon>apioid superclade</taxon>
        <taxon>Tordylieae</taxon>
        <taxon>Tordyliinae</taxon>
        <taxon>Heracleum</taxon>
    </lineage>
</organism>
<dbReference type="EMBL" id="JAUIZM010000004">
    <property type="protein sequence ID" value="KAK1388751.1"/>
    <property type="molecule type" value="Genomic_DNA"/>
</dbReference>
<dbReference type="PROSITE" id="PS00587">
    <property type="entry name" value="GLYCOSYL_HYDROL_F17"/>
    <property type="match status" value="1"/>
</dbReference>
<comment type="caution">
    <text evidence="7">The sequence shown here is derived from an EMBL/GenBank/DDBJ whole genome shotgun (WGS) entry which is preliminary data.</text>
</comment>
<accession>A0AAD8IPU8</accession>